<accession>A0ACC2URH8</accession>
<proteinExistence type="predicted"/>
<dbReference type="Proteomes" id="UP001165960">
    <property type="component" value="Unassembled WGS sequence"/>
</dbReference>
<reference evidence="1" key="1">
    <citation type="submission" date="2022-04" db="EMBL/GenBank/DDBJ databases">
        <title>Genome of the entomopathogenic fungus Entomophthora muscae.</title>
        <authorList>
            <person name="Elya C."/>
            <person name="Lovett B.R."/>
            <person name="Lee E."/>
            <person name="Macias A.M."/>
            <person name="Hajek A.E."/>
            <person name="De Bivort B.L."/>
            <person name="Kasson M.T."/>
            <person name="De Fine Licht H.H."/>
            <person name="Stajich J.E."/>
        </authorList>
    </citation>
    <scope>NUCLEOTIDE SEQUENCE</scope>
    <source>
        <strain evidence="1">Berkeley</strain>
    </source>
</reference>
<name>A0ACC2URH8_9FUNG</name>
<sequence>MNLPEIEIENNATTDLFSRDIVERHLKGTDWQPPSDQVSFVENCIASKYGSLSKTNFRHTIPRDNLEIGLFQLNKSSRSLADFELCLPQLDMDPTISTSSAPEKTNDLELLEAVVIYCSRLRSLIDHDPTGSVPIYSPLSSPKSNDSNASNYSDRFIFKLIGFLGQIVINDSRKNISLPS</sequence>
<keyword evidence="2" id="KW-1185">Reference proteome</keyword>
<organism evidence="1 2">
    <name type="scientific">Entomophthora muscae</name>
    <dbReference type="NCBI Taxonomy" id="34485"/>
    <lineage>
        <taxon>Eukaryota</taxon>
        <taxon>Fungi</taxon>
        <taxon>Fungi incertae sedis</taxon>
        <taxon>Zoopagomycota</taxon>
        <taxon>Entomophthoromycotina</taxon>
        <taxon>Entomophthoromycetes</taxon>
        <taxon>Entomophthorales</taxon>
        <taxon>Entomophthoraceae</taxon>
        <taxon>Entomophthora</taxon>
    </lineage>
</organism>
<evidence type="ECO:0000313" key="2">
    <source>
        <dbReference type="Proteomes" id="UP001165960"/>
    </source>
</evidence>
<protein>
    <submittedName>
        <fullName evidence="1">Uncharacterized protein</fullName>
    </submittedName>
</protein>
<evidence type="ECO:0000313" key="1">
    <source>
        <dbReference type="EMBL" id="KAJ9089369.1"/>
    </source>
</evidence>
<comment type="caution">
    <text evidence="1">The sequence shown here is derived from an EMBL/GenBank/DDBJ whole genome shotgun (WGS) entry which is preliminary data.</text>
</comment>
<dbReference type="EMBL" id="QTSX02000051">
    <property type="protein sequence ID" value="KAJ9089369.1"/>
    <property type="molecule type" value="Genomic_DNA"/>
</dbReference>
<gene>
    <name evidence="1" type="ORF">DSO57_1013741</name>
</gene>